<keyword evidence="2" id="KW-1185">Reference proteome</keyword>
<gene>
    <name evidence="1" type="ORF">P4I72_31850</name>
</gene>
<dbReference type="Proteomes" id="UP001338137">
    <property type="component" value="Unassembled WGS sequence"/>
</dbReference>
<reference evidence="1 2" key="1">
    <citation type="submission" date="2023-03" db="EMBL/GenBank/DDBJ databases">
        <title>Bacillus Genome Sequencing.</title>
        <authorList>
            <person name="Dunlap C."/>
        </authorList>
    </citation>
    <scope>NUCLEOTIDE SEQUENCE [LARGE SCALE GENOMIC DNA]</scope>
    <source>
        <strain evidence="1 2">BD-533</strain>
    </source>
</reference>
<protein>
    <submittedName>
        <fullName evidence="1">Uncharacterized protein</fullName>
    </submittedName>
</protein>
<accession>A0ABU6GC33</accession>
<organism evidence="1 2">
    <name type="scientific">Paenibacillus alba</name>
    <dbReference type="NCBI Taxonomy" id="1197127"/>
    <lineage>
        <taxon>Bacteria</taxon>
        <taxon>Bacillati</taxon>
        <taxon>Bacillota</taxon>
        <taxon>Bacilli</taxon>
        <taxon>Bacillales</taxon>
        <taxon>Paenibacillaceae</taxon>
        <taxon>Paenibacillus</taxon>
    </lineage>
</organism>
<dbReference type="EMBL" id="JARLKY010000102">
    <property type="protein sequence ID" value="MEC0231707.1"/>
    <property type="molecule type" value="Genomic_DNA"/>
</dbReference>
<evidence type="ECO:0000313" key="2">
    <source>
        <dbReference type="Proteomes" id="UP001338137"/>
    </source>
</evidence>
<sequence>MGSSWVQLTVKPANVQEFSGEFGKKVEMPAIVQVFSSVLAFHPEKASKACINAGIS</sequence>
<name>A0ABU6GC33_9BACL</name>
<proteinExistence type="predicted"/>
<comment type="caution">
    <text evidence="1">The sequence shown here is derived from an EMBL/GenBank/DDBJ whole genome shotgun (WGS) entry which is preliminary data.</text>
</comment>
<dbReference type="RefSeq" id="WP_326075742.1">
    <property type="nucleotide sequence ID" value="NZ_JARLKY010000102.1"/>
</dbReference>
<evidence type="ECO:0000313" key="1">
    <source>
        <dbReference type="EMBL" id="MEC0231707.1"/>
    </source>
</evidence>